<dbReference type="InterPro" id="IPR000477">
    <property type="entry name" value="RT_dom"/>
</dbReference>
<evidence type="ECO:0000259" key="1">
    <source>
        <dbReference type="Pfam" id="PF00078"/>
    </source>
</evidence>
<keyword evidence="3" id="KW-1185">Reference proteome</keyword>
<dbReference type="PANTHER" id="PTHR47027:SF20">
    <property type="entry name" value="REVERSE TRANSCRIPTASE-LIKE PROTEIN WITH RNA-DIRECTED DNA POLYMERASE DOMAIN"/>
    <property type="match status" value="1"/>
</dbReference>
<accession>A0AAV4IPR0</accession>
<protein>
    <recommendedName>
        <fullName evidence="1">Reverse transcriptase domain-containing protein</fullName>
    </recommendedName>
</protein>
<gene>
    <name evidence="2" type="ORF">ElyMa_003104100</name>
</gene>
<organism evidence="2 3">
    <name type="scientific">Elysia marginata</name>
    <dbReference type="NCBI Taxonomy" id="1093978"/>
    <lineage>
        <taxon>Eukaryota</taxon>
        <taxon>Metazoa</taxon>
        <taxon>Spiralia</taxon>
        <taxon>Lophotrochozoa</taxon>
        <taxon>Mollusca</taxon>
        <taxon>Gastropoda</taxon>
        <taxon>Heterobranchia</taxon>
        <taxon>Euthyneura</taxon>
        <taxon>Panpulmonata</taxon>
        <taxon>Sacoglossa</taxon>
        <taxon>Placobranchoidea</taxon>
        <taxon>Plakobranchidae</taxon>
        <taxon>Elysia</taxon>
    </lineage>
</organism>
<name>A0AAV4IPR0_9GAST</name>
<proteinExistence type="predicted"/>
<dbReference type="Pfam" id="PF00078">
    <property type="entry name" value="RVT_1"/>
    <property type="match status" value="1"/>
</dbReference>
<feature type="domain" description="Reverse transcriptase" evidence="1">
    <location>
        <begin position="73"/>
        <end position="167"/>
    </location>
</feature>
<evidence type="ECO:0000313" key="3">
    <source>
        <dbReference type="Proteomes" id="UP000762676"/>
    </source>
</evidence>
<dbReference type="PANTHER" id="PTHR47027">
    <property type="entry name" value="REVERSE TRANSCRIPTASE DOMAIN-CONTAINING PROTEIN"/>
    <property type="match status" value="1"/>
</dbReference>
<dbReference type="Proteomes" id="UP000762676">
    <property type="component" value="Unassembled WGS sequence"/>
</dbReference>
<evidence type="ECO:0000313" key="2">
    <source>
        <dbReference type="EMBL" id="GFS12151.1"/>
    </source>
</evidence>
<reference evidence="2 3" key="1">
    <citation type="journal article" date="2021" name="Elife">
        <title>Chloroplast acquisition without the gene transfer in kleptoplastic sea slugs, Plakobranchus ocellatus.</title>
        <authorList>
            <person name="Maeda T."/>
            <person name="Takahashi S."/>
            <person name="Yoshida T."/>
            <person name="Shimamura S."/>
            <person name="Takaki Y."/>
            <person name="Nagai Y."/>
            <person name="Toyoda A."/>
            <person name="Suzuki Y."/>
            <person name="Arimoto A."/>
            <person name="Ishii H."/>
            <person name="Satoh N."/>
            <person name="Nishiyama T."/>
            <person name="Hasebe M."/>
            <person name="Maruyama T."/>
            <person name="Minagawa J."/>
            <person name="Obokata J."/>
            <person name="Shigenobu S."/>
        </authorList>
    </citation>
    <scope>NUCLEOTIDE SEQUENCE [LARGE SCALE GENOMIC DNA]</scope>
</reference>
<sequence>MRDAKIITLYKNKGDRRDCNNYLGILLDPAIATKRRSMCPGLSNGLQQVNDARKTAIIDRELAKQNIDIAALQETRLAASTMGKAFARVVVNRLRQLADRVYQESQCGFRAKRSTVDMVFSITQLQKKCREQRRPLYLAFIDSTKAFDLVSWTGLFTLLTRTGCPPQTP</sequence>
<comment type="caution">
    <text evidence="2">The sequence shown here is derived from an EMBL/GenBank/DDBJ whole genome shotgun (WGS) entry which is preliminary data.</text>
</comment>
<dbReference type="EMBL" id="BMAT01006406">
    <property type="protein sequence ID" value="GFS12151.1"/>
    <property type="molecule type" value="Genomic_DNA"/>
</dbReference>
<dbReference type="AlphaFoldDB" id="A0AAV4IPR0"/>